<dbReference type="Gene3D" id="3.40.50.150">
    <property type="entry name" value="Vaccinia Virus protein VP39"/>
    <property type="match status" value="1"/>
</dbReference>
<dbReference type="SUPFAM" id="SSF53335">
    <property type="entry name" value="S-adenosyl-L-methionine-dependent methyltransferases"/>
    <property type="match status" value="1"/>
</dbReference>
<sequence>MLGVDVDSKMVEIARRQGLTAEVSAFETWDARGRTFDAVVAGQTWHWVDPVAGAAKARSVLRPGGLLALFWNVLQPPEELAEATVALYRRFVPELPMMHKPVSALDVYGVMFRKAEEGIRSSGGASGGFSEPVRLRFDWERTYTRDEWLDVVPTQGGHSRLPASTLDALLAGIGDAVDAMGGSFVARYAAVAVTASAL</sequence>
<evidence type="ECO:0000313" key="3">
    <source>
        <dbReference type="Proteomes" id="UP000619260"/>
    </source>
</evidence>
<gene>
    <name evidence="2" type="ORF">Val02_66070</name>
</gene>
<protein>
    <recommendedName>
        <fullName evidence="1">Methyltransferase type 11 domain-containing protein</fullName>
    </recommendedName>
</protein>
<dbReference type="EMBL" id="BOPF01000030">
    <property type="protein sequence ID" value="GIJ49721.1"/>
    <property type="molecule type" value="Genomic_DNA"/>
</dbReference>
<keyword evidence="3" id="KW-1185">Reference proteome</keyword>
<feature type="domain" description="Methyltransferase type 11" evidence="1">
    <location>
        <begin position="2"/>
        <end position="68"/>
    </location>
</feature>
<dbReference type="InterPro" id="IPR013216">
    <property type="entry name" value="Methyltransf_11"/>
</dbReference>
<dbReference type="InterPro" id="IPR029063">
    <property type="entry name" value="SAM-dependent_MTases_sf"/>
</dbReference>
<dbReference type="CDD" id="cd02440">
    <property type="entry name" value="AdoMet_MTases"/>
    <property type="match status" value="1"/>
</dbReference>
<dbReference type="AlphaFoldDB" id="A0A8J4DTW2"/>
<evidence type="ECO:0000313" key="2">
    <source>
        <dbReference type="EMBL" id="GIJ49721.1"/>
    </source>
</evidence>
<dbReference type="GO" id="GO:0008757">
    <property type="term" value="F:S-adenosylmethionine-dependent methyltransferase activity"/>
    <property type="evidence" value="ECO:0007669"/>
    <property type="project" value="InterPro"/>
</dbReference>
<dbReference type="Proteomes" id="UP000619260">
    <property type="component" value="Unassembled WGS sequence"/>
</dbReference>
<organism evidence="2 3">
    <name type="scientific">Virgisporangium aliadipatigenens</name>
    <dbReference type="NCBI Taxonomy" id="741659"/>
    <lineage>
        <taxon>Bacteria</taxon>
        <taxon>Bacillati</taxon>
        <taxon>Actinomycetota</taxon>
        <taxon>Actinomycetes</taxon>
        <taxon>Micromonosporales</taxon>
        <taxon>Micromonosporaceae</taxon>
        <taxon>Virgisporangium</taxon>
    </lineage>
</organism>
<proteinExistence type="predicted"/>
<name>A0A8J4DTW2_9ACTN</name>
<comment type="caution">
    <text evidence="2">The sequence shown here is derived from an EMBL/GenBank/DDBJ whole genome shotgun (WGS) entry which is preliminary data.</text>
</comment>
<accession>A0A8J4DTW2</accession>
<dbReference type="Pfam" id="PF08241">
    <property type="entry name" value="Methyltransf_11"/>
    <property type="match status" value="1"/>
</dbReference>
<evidence type="ECO:0000259" key="1">
    <source>
        <dbReference type="Pfam" id="PF08241"/>
    </source>
</evidence>
<reference evidence="2" key="1">
    <citation type="submission" date="2021-01" db="EMBL/GenBank/DDBJ databases">
        <title>Whole genome shotgun sequence of Virgisporangium aliadipatigenens NBRC 105644.</title>
        <authorList>
            <person name="Komaki H."/>
            <person name="Tamura T."/>
        </authorList>
    </citation>
    <scope>NUCLEOTIDE SEQUENCE</scope>
    <source>
        <strain evidence="2">NBRC 105644</strain>
    </source>
</reference>